<evidence type="ECO:0000256" key="1">
    <source>
        <dbReference type="SAM" id="MobiDB-lite"/>
    </source>
</evidence>
<protein>
    <submittedName>
        <fullName evidence="2">Uncharacterized protein</fullName>
    </submittedName>
</protein>
<reference evidence="2" key="1">
    <citation type="submission" date="2020-03" db="EMBL/GenBank/DDBJ databases">
        <title>Castanea mollissima Vanexum genome sequencing.</title>
        <authorList>
            <person name="Staton M."/>
        </authorList>
    </citation>
    <scope>NUCLEOTIDE SEQUENCE</scope>
    <source>
        <tissue evidence="2">Leaf</tissue>
    </source>
</reference>
<comment type="caution">
    <text evidence="2">The sequence shown here is derived from an EMBL/GenBank/DDBJ whole genome shotgun (WGS) entry which is preliminary data.</text>
</comment>
<dbReference type="OrthoDB" id="16573at2759"/>
<dbReference type="PANTHER" id="PTHR31515:SF2">
    <property type="entry name" value="TRANSMEMBRANE PROTEIN"/>
    <property type="match status" value="1"/>
</dbReference>
<evidence type="ECO:0000313" key="2">
    <source>
        <dbReference type="EMBL" id="KAF3973776.1"/>
    </source>
</evidence>
<accession>A0A8J4RIB7</accession>
<evidence type="ECO:0000313" key="3">
    <source>
        <dbReference type="Proteomes" id="UP000737018"/>
    </source>
</evidence>
<dbReference type="EMBL" id="JRKL02000211">
    <property type="protein sequence ID" value="KAF3973776.1"/>
    <property type="molecule type" value="Genomic_DNA"/>
</dbReference>
<feature type="compositionally biased region" description="Polar residues" evidence="1">
    <location>
        <begin position="92"/>
        <end position="115"/>
    </location>
</feature>
<name>A0A8J4RIB7_9ROSI</name>
<dbReference type="AlphaFoldDB" id="A0A8J4RIB7"/>
<gene>
    <name evidence="2" type="ORF">CMV_002826</name>
</gene>
<sequence>MAAVAEVVDEFGPGPRVPLVLRFLTEHQSSAVWEGKVAMHKQMLMRYVVDSPEHKLITAMLKEVDHLHRLAAHLPLEDADTANPELPEHNGRPSTSATPASHSHGQCTAPHQRQNQPPPPPHASPAPEFPPPPHASPSPEIPPRTTPAFPDLQIPVPTAHASSHPEIPSPTLCNIANYLKLLQVDSMYLPVPVNFIFVGFEGKGNQDFKLHPEELERWFTKIDHIFEHTRIPKIGAVLSPFYKISIDKGQRHHLPIVSNINYNFSVHAMQMGEKVTSIFEQAINVFNRRDDVSGNRTDEGALWQVDVDMMDVLFSSLVEYLHLQNAYNIFIFNPKRDVKRAKYGYR</sequence>
<proteinExistence type="predicted"/>
<organism evidence="2 3">
    <name type="scientific">Castanea mollissima</name>
    <name type="common">Chinese chestnut</name>
    <dbReference type="NCBI Taxonomy" id="60419"/>
    <lineage>
        <taxon>Eukaryota</taxon>
        <taxon>Viridiplantae</taxon>
        <taxon>Streptophyta</taxon>
        <taxon>Embryophyta</taxon>
        <taxon>Tracheophyta</taxon>
        <taxon>Spermatophyta</taxon>
        <taxon>Magnoliopsida</taxon>
        <taxon>eudicotyledons</taxon>
        <taxon>Gunneridae</taxon>
        <taxon>Pentapetalae</taxon>
        <taxon>rosids</taxon>
        <taxon>fabids</taxon>
        <taxon>Fagales</taxon>
        <taxon>Fagaceae</taxon>
        <taxon>Castanea</taxon>
    </lineage>
</organism>
<keyword evidence="3" id="KW-1185">Reference proteome</keyword>
<feature type="compositionally biased region" description="Pro residues" evidence="1">
    <location>
        <begin position="116"/>
        <end position="145"/>
    </location>
</feature>
<dbReference type="Proteomes" id="UP000737018">
    <property type="component" value="Unassembled WGS sequence"/>
</dbReference>
<feature type="region of interest" description="Disordered" evidence="1">
    <location>
        <begin position="80"/>
        <end position="167"/>
    </location>
</feature>
<dbReference type="PANTHER" id="PTHR31515">
    <property type="entry name" value="TRANSMEMBRANE PROTEIN-RELATED"/>
    <property type="match status" value="1"/>
</dbReference>